<organism evidence="1 2">
    <name type="scientific">Catharanthus roseus</name>
    <name type="common">Madagascar periwinkle</name>
    <name type="synonym">Vinca rosea</name>
    <dbReference type="NCBI Taxonomy" id="4058"/>
    <lineage>
        <taxon>Eukaryota</taxon>
        <taxon>Viridiplantae</taxon>
        <taxon>Streptophyta</taxon>
        <taxon>Embryophyta</taxon>
        <taxon>Tracheophyta</taxon>
        <taxon>Spermatophyta</taxon>
        <taxon>Magnoliopsida</taxon>
        <taxon>eudicotyledons</taxon>
        <taxon>Gunneridae</taxon>
        <taxon>Pentapetalae</taxon>
        <taxon>asterids</taxon>
        <taxon>lamiids</taxon>
        <taxon>Gentianales</taxon>
        <taxon>Apocynaceae</taxon>
        <taxon>Rauvolfioideae</taxon>
        <taxon>Vinceae</taxon>
        <taxon>Catharanthinae</taxon>
        <taxon>Catharanthus</taxon>
    </lineage>
</organism>
<gene>
    <name evidence="1" type="ORF">M9H77_27058</name>
</gene>
<proteinExistence type="predicted"/>
<reference evidence="2" key="1">
    <citation type="journal article" date="2023" name="Nat. Plants">
        <title>Single-cell RNA sequencing provides a high-resolution roadmap for understanding the multicellular compartmentation of specialized metabolism.</title>
        <authorList>
            <person name="Sun S."/>
            <person name="Shen X."/>
            <person name="Li Y."/>
            <person name="Li Y."/>
            <person name="Wang S."/>
            <person name="Li R."/>
            <person name="Zhang H."/>
            <person name="Shen G."/>
            <person name="Guo B."/>
            <person name="Wei J."/>
            <person name="Xu J."/>
            <person name="St-Pierre B."/>
            <person name="Chen S."/>
            <person name="Sun C."/>
        </authorList>
    </citation>
    <scope>NUCLEOTIDE SEQUENCE [LARGE SCALE GENOMIC DNA]</scope>
</reference>
<name>A0ACC0ADB4_CATRO</name>
<comment type="caution">
    <text evidence="1">The sequence shown here is derived from an EMBL/GenBank/DDBJ whole genome shotgun (WGS) entry which is preliminary data.</text>
</comment>
<dbReference type="Proteomes" id="UP001060085">
    <property type="component" value="Linkage Group LG06"/>
</dbReference>
<accession>A0ACC0ADB4</accession>
<dbReference type="EMBL" id="CM044706">
    <property type="protein sequence ID" value="KAI5658265.1"/>
    <property type="molecule type" value="Genomic_DNA"/>
</dbReference>
<protein>
    <submittedName>
        <fullName evidence="1">Uncharacterized protein</fullName>
    </submittedName>
</protein>
<evidence type="ECO:0000313" key="2">
    <source>
        <dbReference type="Proteomes" id="UP001060085"/>
    </source>
</evidence>
<keyword evidence="2" id="KW-1185">Reference proteome</keyword>
<evidence type="ECO:0000313" key="1">
    <source>
        <dbReference type="EMBL" id="KAI5658265.1"/>
    </source>
</evidence>
<sequence>MESDDFVVSTEEKDQLQQSVKKAKHRQLESSEQDATGYQPSANGETNPYNVWKGSTFTDVVQNTGTNPLVYIGDDVDLGTEEIFMEAWLRTNLQKAKTPDSWWPLVERICDLWNLYHGYELLDLEKGFFLVHFYSKAGYHHVLENGLWIVLGHYLTISKLRPNFKPSVEPITSPFVWICLPEMPVEFFNKDVLTRIENMLGKSMKIDATTTAATRGALLEFALN</sequence>